<dbReference type="GO" id="GO:0046872">
    <property type="term" value="F:metal ion binding"/>
    <property type="evidence" value="ECO:0007669"/>
    <property type="project" value="InterPro"/>
</dbReference>
<dbReference type="AlphaFoldDB" id="A0A369NXX7"/>
<dbReference type="Gene3D" id="3.40.800.10">
    <property type="entry name" value="Ureohydrolase domain"/>
    <property type="match status" value="1"/>
</dbReference>
<dbReference type="SUPFAM" id="SSF52768">
    <property type="entry name" value="Arginase/deacetylase"/>
    <property type="match status" value="1"/>
</dbReference>
<accession>A0A369NXX7</accession>
<dbReference type="InterPro" id="IPR023696">
    <property type="entry name" value="Ureohydrolase_dom_sf"/>
</dbReference>
<dbReference type="PROSITE" id="PS51409">
    <property type="entry name" value="ARGINASE_2"/>
    <property type="match status" value="1"/>
</dbReference>
<comment type="caution">
    <text evidence="2">The sequence shown here is derived from an EMBL/GenBank/DDBJ whole genome shotgun (WGS) entry which is preliminary data.</text>
</comment>
<dbReference type="GO" id="GO:0016813">
    <property type="term" value="F:hydrolase activity, acting on carbon-nitrogen (but not peptide) bonds, in linear amidines"/>
    <property type="evidence" value="ECO:0007669"/>
    <property type="project" value="UniProtKB-ARBA"/>
</dbReference>
<comment type="similarity">
    <text evidence="1">Belongs to the arginase family.</text>
</comment>
<dbReference type="Pfam" id="PF00491">
    <property type="entry name" value="Arginase"/>
    <property type="match status" value="1"/>
</dbReference>
<evidence type="ECO:0000256" key="1">
    <source>
        <dbReference type="PROSITE-ProRule" id="PRU00742"/>
    </source>
</evidence>
<evidence type="ECO:0000313" key="3">
    <source>
        <dbReference type="Proteomes" id="UP000253805"/>
    </source>
</evidence>
<reference evidence="2 3" key="1">
    <citation type="journal article" date="2018" name="Elife">
        <title>Discovery and characterization of a prevalent human gut bacterial enzyme sufficient for the inactivation of a family of plant toxins.</title>
        <authorList>
            <person name="Koppel N."/>
            <person name="Bisanz J.E."/>
            <person name="Pandelia M.E."/>
            <person name="Turnbaugh P.J."/>
            <person name="Balskus E.P."/>
        </authorList>
    </citation>
    <scope>NUCLEOTIDE SEQUENCE [LARGE SCALE GENOMIC DNA]</scope>
    <source>
        <strain evidence="2 3">OB21 GAM 11</strain>
    </source>
</reference>
<sequence length="308" mass="33192">MKEHPVTELTVIRCNHNYNAWKAVRSEVGWAFAGTFRSFERPTAADAVASGALSGVPCKTVDITDAACSIAPWDTLPRAMSDAVCAAATRGDKVLSLNGYCMLAPAVAGGLMRGLPAGTRLGVVWLDAHYDNVVLEATEAHETTLVGIPLSTLIGATASAWRTTSCKMPEPLPASCLLHADGRVWVPEERESALASGMRIVEESEFADLEQWKRHVTSLADAVDALYVMFDADIMAAEWVPGFYRAEPGGLPREEVLERLACVMETGKVVAASTWCFDFDREPEAVRVNAESQGAVVQEILTGWGFSS</sequence>
<gene>
    <name evidence="2" type="ORF">C1850_06960</name>
</gene>
<dbReference type="InterPro" id="IPR006035">
    <property type="entry name" value="Ureohydrolase"/>
</dbReference>
<protein>
    <recommendedName>
        <fullName evidence="4">Arginase</fullName>
    </recommendedName>
</protein>
<dbReference type="EMBL" id="PPUT01000016">
    <property type="protein sequence ID" value="RDC43952.1"/>
    <property type="molecule type" value="Genomic_DNA"/>
</dbReference>
<proteinExistence type="inferred from homology"/>
<name>A0A369NXX7_9ACTN</name>
<dbReference type="Proteomes" id="UP000253805">
    <property type="component" value="Unassembled WGS sequence"/>
</dbReference>
<organism evidence="2 3">
    <name type="scientific">Adlercreutzia equolifaciens subsp. celatus</name>
    <dbReference type="NCBI Taxonomy" id="394340"/>
    <lineage>
        <taxon>Bacteria</taxon>
        <taxon>Bacillati</taxon>
        <taxon>Actinomycetota</taxon>
        <taxon>Coriobacteriia</taxon>
        <taxon>Eggerthellales</taxon>
        <taxon>Eggerthellaceae</taxon>
        <taxon>Adlercreutzia</taxon>
    </lineage>
</organism>
<evidence type="ECO:0000313" key="2">
    <source>
        <dbReference type="EMBL" id="RDC43952.1"/>
    </source>
</evidence>
<evidence type="ECO:0008006" key="4">
    <source>
        <dbReference type="Google" id="ProtNLM"/>
    </source>
</evidence>